<dbReference type="Gene3D" id="3.10.290.10">
    <property type="entry name" value="RNA-binding S4 domain"/>
    <property type="match status" value="1"/>
</dbReference>
<dbReference type="AlphaFoldDB" id="A0A1M6DJA8"/>
<evidence type="ECO:0000256" key="3">
    <source>
        <dbReference type="ARBA" id="ARBA00022884"/>
    </source>
</evidence>
<dbReference type="InterPro" id="IPR006225">
    <property type="entry name" value="PsdUridine_synth_RluC/D"/>
</dbReference>
<comment type="similarity">
    <text evidence="2 7">Belongs to the pseudouridine synthase RluA family.</text>
</comment>
<evidence type="ECO:0000313" key="10">
    <source>
        <dbReference type="Proteomes" id="UP000184052"/>
    </source>
</evidence>
<dbReference type="OrthoDB" id="9807829at2"/>
<evidence type="ECO:0000256" key="5">
    <source>
        <dbReference type="PIRSR" id="PIRSR606225-1"/>
    </source>
</evidence>
<accession>A0A1M6DJA8</accession>
<dbReference type="InterPro" id="IPR020103">
    <property type="entry name" value="PsdUridine_synth_cat_dom_sf"/>
</dbReference>
<organism evidence="9 10">
    <name type="scientific">Dethiosulfatibacter aminovorans DSM 17477</name>
    <dbReference type="NCBI Taxonomy" id="1121476"/>
    <lineage>
        <taxon>Bacteria</taxon>
        <taxon>Bacillati</taxon>
        <taxon>Bacillota</taxon>
        <taxon>Tissierellia</taxon>
        <taxon>Dethiosulfatibacter</taxon>
    </lineage>
</organism>
<evidence type="ECO:0000256" key="1">
    <source>
        <dbReference type="ARBA" id="ARBA00000073"/>
    </source>
</evidence>
<gene>
    <name evidence="9" type="ORF">SAMN02745751_00940</name>
</gene>
<evidence type="ECO:0000259" key="8">
    <source>
        <dbReference type="SMART" id="SM00363"/>
    </source>
</evidence>
<keyword evidence="10" id="KW-1185">Reference proteome</keyword>
<evidence type="ECO:0000256" key="6">
    <source>
        <dbReference type="PROSITE-ProRule" id="PRU00182"/>
    </source>
</evidence>
<dbReference type="Pfam" id="PF00849">
    <property type="entry name" value="PseudoU_synth_2"/>
    <property type="match status" value="1"/>
</dbReference>
<name>A0A1M6DJA8_9FIRM</name>
<dbReference type="SUPFAM" id="SSF55174">
    <property type="entry name" value="Alpha-L RNA-binding motif"/>
    <property type="match status" value="1"/>
</dbReference>
<dbReference type="GO" id="GO:0120159">
    <property type="term" value="F:rRNA pseudouridine synthase activity"/>
    <property type="evidence" value="ECO:0007669"/>
    <property type="project" value="UniProtKB-ARBA"/>
</dbReference>
<proteinExistence type="inferred from homology"/>
<dbReference type="Gene3D" id="3.30.2350.10">
    <property type="entry name" value="Pseudouridine synthase"/>
    <property type="match status" value="1"/>
</dbReference>
<keyword evidence="4 7" id="KW-0413">Isomerase</keyword>
<dbReference type="EMBL" id="FQZL01000006">
    <property type="protein sequence ID" value="SHI73346.1"/>
    <property type="molecule type" value="Genomic_DNA"/>
</dbReference>
<dbReference type="Pfam" id="PF01479">
    <property type="entry name" value="S4"/>
    <property type="match status" value="1"/>
</dbReference>
<sequence>MKIDIEFKGEGMRIDLFLKERCKDISRSYLHKLIKNNNVYVNGKCRKKNYILSEGDHIVFEVPEPEELKIEAEDIPLEIVYEDNCLAVINKPRGMVVHPAPGNYTGTMVNALMYKLDNLSSINGVIRPGIVHRIDKDTTGLLVVAKDDKSHKVLSEEIKNRKTGRFYVALVHGNVKDDEGVIELPIGRDPKNRKKMAVTEKNSKYALTRFRVLRRFGNYTYIELILETGRTHQIRVHMTYKGYPIVGDEVYGRRDNEFKMKGQLLHAKRISFIHPETGELLEFEVELPEDFRKILNILEGRL</sequence>
<dbReference type="SMART" id="SM00363">
    <property type="entry name" value="S4"/>
    <property type="match status" value="1"/>
</dbReference>
<dbReference type="RefSeq" id="WP_073047910.1">
    <property type="nucleotide sequence ID" value="NZ_FQZL01000006.1"/>
</dbReference>
<evidence type="ECO:0000256" key="4">
    <source>
        <dbReference type="ARBA" id="ARBA00023235"/>
    </source>
</evidence>
<dbReference type="InterPro" id="IPR050188">
    <property type="entry name" value="RluA_PseudoU_synthase"/>
</dbReference>
<evidence type="ECO:0000256" key="2">
    <source>
        <dbReference type="ARBA" id="ARBA00010876"/>
    </source>
</evidence>
<dbReference type="InterPro" id="IPR036986">
    <property type="entry name" value="S4_RNA-bd_sf"/>
</dbReference>
<dbReference type="CDD" id="cd00165">
    <property type="entry name" value="S4"/>
    <property type="match status" value="1"/>
</dbReference>
<evidence type="ECO:0000256" key="7">
    <source>
        <dbReference type="RuleBase" id="RU362028"/>
    </source>
</evidence>
<dbReference type="PANTHER" id="PTHR21600">
    <property type="entry name" value="MITOCHONDRIAL RNA PSEUDOURIDINE SYNTHASE"/>
    <property type="match status" value="1"/>
</dbReference>
<dbReference type="PROSITE" id="PS50889">
    <property type="entry name" value="S4"/>
    <property type="match status" value="1"/>
</dbReference>
<dbReference type="GO" id="GO:0003723">
    <property type="term" value="F:RNA binding"/>
    <property type="evidence" value="ECO:0007669"/>
    <property type="project" value="UniProtKB-KW"/>
</dbReference>
<keyword evidence="3 6" id="KW-0694">RNA-binding</keyword>
<dbReference type="InterPro" id="IPR006224">
    <property type="entry name" value="PsdUridine_synth_RluA-like_CS"/>
</dbReference>
<feature type="domain" description="RNA-binding S4" evidence="8">
    <location>
        <begin position="12"/>
        <end position="76"/>
    </location>
</feature>
<dbReference type="GO" id="GO:0000455">
    <property type="term" value="P:enzyme-directed rRNA pseudouridine synthesis"/>
    <property type="evidence" value="ECO:0007669"/>
    <property type="project" value="UniProtKB-ARBA"/>
</dbReference>
<dbReference type="EC" id="5.4.99.-" evidence="7"/>
<dbReference type="SUPFAM" id="SSF55120">
    <property type="entry name" value="Pseudouridine synthase"/>
    <property type="match status" value="1"/>
</dbReference>
<feature type="active site" evidence="5">
    <location>
        <position position="135"/>
    </location>
</feature>
<dbReference type="PANTHER" id="PTHR21600:SF44">
    <property type="entry name" value="RIBOSOMAL LARGE SUBUNIT PSEUDOURIDINE SYNTHASE D"/>
    <property type="match status" value="1"/>
</dbReference>
<dbReference type="CDD" id="cd02869">
    <property type="entry name" value="PseudoU_synth_RluA_like"/>
    <property type="match status" value="1"/>
</dbReference>
<dbReference type="Proteomes" id="UP000184052">
    <property type="component" value="Unassembled WGS sequence"/>
</dbReference>
<dbReference type="FunFam" id="3.30.2350.10:FF:000006">
    <property type="entry name" value="Pseudouridine synthase"/>
    <property type="match status" value="1"/>
</dbReference>
<comment type="catalytic activity">
    <reaction evidence="1 7">
        <text>a uridine in RNA = a pseudouridine in RNA</text>
        <dbReference type="Rhea" id="RHEA:48348"/>
        <dbReference type="Rhea" id="RHEA-COMP:12068"/>
        <dbReference type="Rhea" id="RHEA-COMP:12069"/>
        <dbReference type="ChEBI" id="CHEBI:65314"/>
        <dbReference type="ChEBI" id="CHEBI:65315"/>
    </reaction>
</comment>
<evidence type="ECO:0000313" key="9">
    <source>
        <dbReference type="EMBL" id="SHI73346.1"/>
    </source>
</evidence>
<dbReference type="STRING" id="1121476.SAMN02745751_00940"/>
<protein>
    <recommendedName>
        <fullName evidence="7">Pseudouridine synthase</fullName>
        <ecNumber evidence="7">5.4.99.-</ecNumber>
    </recommendedName>
</protein>
<dbReference type="NCBIfam" id="TIGR00005">
    <property type="entry name" value="rluA_subfam"/>
    <property type="match status" value="1"/>
</dbReference>
<dbReference type="InterPro" id="IPR002942">
    <property type="entry name" value="S4_RNA-bd"/>
</dbReference>
<reference evidence="9 10" key="1">
    <citation type="submission" date="2016-11" db="EMBL/GenBank/DDBJ databases">
        <authorList>
            <person name="Jaros S."/>
            <person name="Januszkiewicz K."/>
            <person name="Wedrychowicz H."/>
        </authorList>
    </citation>
    <scope>NUCLEOTIDE SEQUENCE [LARGE SCALE GENOMIC DNA]</scope>
    <source>
        <strain evidence="9 10">DSM 17477</strain>
    </source>
</reference>
<dbReference type="InterPro" id="IPR006145">
    <property type="entry name" value="PsdUridine_synth_RsuA/RluA"/>
</dbReference>
<dbReference type="PROSITE" id="PS01129">
    <property type="entry name" value="PSI_RLU"/>
    <property type="match status" value="1"/>
</dbReference>
<comment type="function">
    <text evidence="7">Responsible for synthesis of pseudouridine from uracil.</text>
</comment>